<dbReference type="GO" id="GO:0016758">
    <property type="term" value="F:hexosyltransferase activity"/>
    <property type="evidence" value="ECO:0007669"/>
    <property type="project" value="InterPro"/>
</dbReference>
<dbReference type="GO" id="GO:0005886">
    <property type="term" value="C:plasma membrane"/>
    <property type="evidence" value="ECO:0007669"/>
    <property type="project" value="UniProtKB-SubCell"/>
</dbReference>
<keyword evidence="3" id="KW-0808">Transferase</keyword>
<evidence type="ECO:0000256" key="3">
    <source>
        <dbReference type="ARBA" id="ARBA00022679"/>
    </source>
</evidence>
<evidence type="ECO:0000256" key="2">
    <source>
        <dbReference type="ARBA" id="ARBA00022475"/>
    </source>
</evidence>
<comment type="similarity">
    <text evidence="7">Belongs to the glycosyltransferase 87 family.</text>
</comment>
<evidence type="ECO:0000256" key="1">
    <source>
        <dbReference type="ARBA" id="ARBA00004651"/>
    </source>
</evidence>
<organism evidence="8 9">
    <name type="scientific">Cupriavidus basilensis</name>
    <dbReference type="NCBI Taxonomy" id="68895"/>
    <lineage>
        <taxon>Bacteria</taxon>
        <taxon>Pseudomonadati</taxon>
        <taxon>Pseudomonadota</taxon>
        <taxon>Betaproteobacteria</taxon>
        <taxon>Burkholderiales</taxon>
        <taxon>Burkholderiaceae</taxon>
        <taxon>Cupriavidus</taxon>
    </lineage>
</organism>
<sequence>MRARTREGKESPQSGALGLDRVRFYSIVVLVFFGLFVVAWGWASNGFMSGRAARPGVDFSVFWSASYLALQGAAQDAYVFESLAPVMAAFGSQASGGDFFMPWLYPPTFLLAVLPLALLPFPVSYFLFSAGTAYLYVTSLLRLLGSATSWRSGNWLPIVAFPGVLLTLLLGQNSMLTASLAALSMCWLQRRPVLAGICIGLLCIKPQLGLLFPIALIAARAWRALAAAALTALALLGASLVAFGWETIPAFLGAAELARVQLIEHSPQGWLISPTAFAAVRLSGGSIAQAYLAQGLVALFSICGLLHVWLRQTPTGLRVAMLATATMLTTPYLHGYELTWMGLAIVGMVSDCLRRGWLRGEQQLLVAVWLLPLYELLNPFMKLPQIGPVILILVAGAILRRAGIQVAWSVTCA</sequence>
<comment type="subcellular location">
    <subcellularLocation>
        <location evidence="1">Cell membrane</location>
        <topology evidence="1">Multi-pass membrane protein</topology>
    </subcellularLocation>
</comment>
<keyword evidence="6" id="KW-0472">Membrane</keyword>
<evidence type="ECO:0000256" key="7">
    <source>
        <dbReference type="ARBA" id="ARBA00024033"/>
    </source>
</evidence>
<dbReference type="Pfam" id="PF09594">
    <property type="entry name" value="GT87"/>
    <property type="match status" value="1"/>
</dbReference>
<accession>A0A643FRH0</accession>
<evidence type="ECO:0000313" key="8">
    <source>
        <dbReference type="EMBL" id="QOT78441.1"/>
    </source>
</evidence>
<keyword evidence="2" id="KW-1003">Cell membrane</keyword>
<gene>
    <name evidence="8" type="ORF">F7R26_004300</name>
</gene>
<keyword evidence="5" id="KW-1133">Transmembrane helix</keyword>
<proteinExistence type="inferred from homology"/>
<dbReference type="Proteomes" id="UP000397656">
    <property type="component" value="Chromosome 1"/>
</dbReference>
<keyword evidence="4" id="KW-0812">Transmembrane</keyword>
<evidence type="ECO:0000313" key="9">
    <source>
        <dbReference type="Proteomes" id="UP000397656"/>
    </source>
</evidence>
<dbReference type="InterPro" id="IPR018584">
    <property type="entry name" value="GT87"/>
</dbReference>
<evidence type="ECO:0000256" key="6">
    <source>
        <dbReference type="ARBA" id="ARBA00023136"/>
    </source>
</evidence>
<evidence type="ECO:0000256" key="5">
    <source>
        <dbReference type="ARBA" id="ARBA00022989"/>
    </source>
</evidence>
<evidence type="ECO:0000256" key="4">
    <source>
        <dbReference type="ARBA" id="ARBA00022692"/>
    </source>
</evidence>
<dbReference type="EMBL" id="CP062803">
    <property type="protein sequence ID" value="QOT78441.1"/>
    <property type="molecule type" value="Genomic_DNA"/>
</dbReference>
<dbReference type="AlphaFoldDB" id="A0A643FRH0"/>
<protein>
    <submittedName>
        <fullName evidence="8">DUF2029 domain-containing protein</fullName>
    </submittedName>
</protein>
<reference evidence="8 9" key="1">
    <citation type="submission" date="2020-10" db="EMBL/GenBank/DDBJ databases">
        <title>Complete genome sequence of Cupriavidus basilensis CCUG 49340T.</title>
        <authorList>
            <person name="Salva-Serra F."/>
            <person name="Donoso R.A."/>
            <person name="Cho K.H."/>
            <person name="Yoo J.A."/>
            <person name="Lee K."/>
            <person name="Yoon S.-H."/>
            <person name="Perez-Pantoja D."/>
            <person name="Moore E.R.B."/>
        </authorList>
    </citation>
    <scope>NUCLEOTIDE SEQUENCE [LARGE SCALE GENOMIC DNA]</scope>
    <source>
        <strain evidence="9">CCUG 49340</strain>
    </source>
</reference>
<name>A0A643FRH0_9BURK</name>